<gene>
    <name evidence="3" type="ORF">SK069_18385</name>
</gene>
<dbReference type="HAMAP" id="MF_00758">
    <property type="entry name" value="UPF0301"/>
    <property type="match status" value="1"/>
</dbReference>
<sequence>MPRWLSGHLLVASPTIGDPSFTRTVVLLVDHDEEGALGVVLNRPTTTAVEVAVPDLSGLFSPEDVVHDGGPVQPEALLTVAEFRDPADAALLVLGRVGMVRGDDDEAPDVDRARAYAGYAGWAPGQLEEELGRGDWIALPARPDDLFLPEAEELWTRALERLGGPFARLAHPPEDPSVN</sequence>
<evidence type="ECO:0000256" key="2">
    <source>
        <dbReference type="HAMAP-Rule" id="MF_00758"/>
    </source>
</evidence>
<dbReference type="Gene3D" id="3.40.1740.10">
    <property type="entry name" value="VC0467-like"/>
    <property type="match status" value="1"/>
</dbReference>
<comment type="similarity">
    <text evidence="1 2">Belongs to the UPF0301 (AlgH) family.</text>
</comment>
<keyword evidence="4" id="KW-1185">Reference proteome</keyword>
<dbReference type="RefSeq" id="WP_319955721.1">
    <property type="nucleotide sequence ID" value="NZ_JAXAVX010000016.1"/>
</dbReference>
<organism evidence="3 4">
    <name type="scientific">Patulibacter brassicae</name>
    <dbReference type="NCBI Taxonomy" id="1705717"/>
    <lineage>
        <taxon>Bacteria</taxon>
        <taxon>Bacillati</taxon>
        <taxon>Actinomycetota</taxon>
        <taxon>Thermoleophilia</taxon>
        <taxon>Solirubrobacterales</taxon>
        <taxon>Patulibacteraceae</taxon>
        <taxon>Patulibacter</taxon>
    </lineage>
</organism>
<dbReference type="Proteomes" id="UP001277761">
    <property type="component" value="Unassembled WGS sequence"/>
</dbReference>
<dbReference type="SUPFAM" id="SSF143456">
    <property type="entry name" value="VC0467-like"/>
    <property type="match status" value="1"/>
</dbReference>
<evidence type="ECO:0000313" key="4">
    <source>
        <dbReference type="Proteomes" id="UP001277761"/>
    </source>
</evidence>
<dbReference type="EMBL" id="JAXAVX010000016">
    <property type="protein sequence ID" value="MDX8153572.1"/>
    <property type="molecule type" value="Genomic_DNA"/>
</dbReference>
<dbReference type="Pfam" id="PF02622">
    <property type="entry name" value="DUF179"/>
    <property type="match status" value="1"/>
</dbReference>
<evidence type="ECO:0000313" key="3">
    <source>
        <dbReference type="EMBL" id="MDX8153572.1"/>
    </source>
</evidence>
<name>A0ABU4VQD7_9ACTN</name>
<dbReference type="PANTHER" id="PTHR30327:SF1">
    <property type="entry name" value="UPF0301 PROTEIN YQGE"/>
    <property type="match status" value="1"/>
</dbReference>
<comment type="caution">
    <text evidence="3">The sequence shown here is derived from an EMBL/GenBank/DDBJ whole genome shotgun (WGS) entry which is preliminary data.</text>
</comment>
<evidence type="ECO:0000256" key="1">
    <source>
        <dbReference type="ARBA" id="ARBA00009600"/>
    </source>
</evidence>
<protein>
    <recommendedName>
        <fullName evidence="2">UPF0301 protein SK069_18385</fullName>
    </recommendedName>
</protein>
<reference evidence="3 4" key="1">
    <citation type="submission" date="2023-11" db="EMBL/GenBank/DDBJ databases">
        <authorList>
            <person name="Xu M."/>
            <person name="Jiang T."/>
        </authorList>
    </citation>
    <scope>NUCLEOTIDE SEQUENCE [LARGE SCALE GENOMIC DNA]</scope>
    <source>
        <strain evidence="3 4">SD</strain>
    </source>
</reference>
<dbReference type="InterPro" id="IPR003774">
    <property type="entry name" value="AlgH-like"/>
</dbReference>
<dbReference type="PANTHER" id="PTHR30327">
    <property type="entry name" value="UNCHARACTERIZED PROTEIN YQGE"/>
    <property type="match status" value="1"/>
</dbReference>
<proteinExistence type="inferred from homology"/>
<accession>A0ABU4VQD7</accession>